<dbReference type="PANTHER" id="PTHR38110:SF1">
    <property type="entry name" value="THIOESTERASE DOMAIN-CONTAINING PROTEIN"/>
    <property type="match status" value="1"/>
</dbReference>
<protein>
    <recommendedName>
        <fullName evidence="5">Thioesterase-like superfamily-domain-containing protein</fullName>
    </recommendedName>
</protein>
<evidence type="ECO:0008006" key="5">
    <source>
        <dbReference type="Google" id="ProtNLM"/>
    </source>
</evidence>
<dbReference type="EMBL" id="MU620924">
    <property type="protein sequence ID" value="KAI8578954.1"/>
    <property type="molecule type" value="Genomic_DNA"/>
</dbReference>
<dbReference type="PANTHER" id="PTHR38110">
    <property type="entry name" value="CHROMOSOME 23, WHOLE GENOME SHOTGUN SEQUENCE"/>
    <property type="match status" value="1"/>
</dbReference>
<feature type="domain" description="Acyl-CoA thioesterase-like N-terminal HotDog" evidence="1">
    <location>
        <begin position="76"/>
        <end position="147"/>
    </location>
</feature>
<evidence type="ECO:0000259" key="1">
    <source>
        <dbReference type="Pfam" id="PF13622"/>
    </source>
</evidence>
<dbReference type="InterPro" id="IPR029069">
    <property type="entry name" value="HotDog_dom_sf"/>
</dbReference>
<dbReference type="InterPro" id="IPR049450">
    <property type="entry name" value="ACOT8-like_C"/>
</dbReference>
<dbReference type="Gene3D" id="2.40.160.210">
    <property type="entry name" value="Acyl-CoA thioesterase, double hotdog domain"/>
    <property type="match status" value="1"/>
</dbReference>
<keyword evidence="4" id="KW-1185">Reference proteome</keyword>
<dbReference type="SUPFAM" id="SSF54637">
    <property type="entry name" value="Thioesterase/thiol ester dehydrase-isomerase"/>
    <property type="match status" value="1"/>
</dbReference>
<proteinExistence type="predicted"/>
<name>A0AAD5HDH5_UMBRA</name>
<dbReference type="Proteomes" id="UP001206595">
    <property type="component" value="Unassembled WGS sequence"/>
</dbReference>
<dbReference type="Pfam" id="PF20789">
    <property type="entry name" value="4HBT_3C"/>
    <property type="match status" value="1"/>
</dbReference>
<dbReference type="InterPro" id="IPR049449">
    <property type="entry name" value="TesB_ACOT8-like_N"/>
</dbReference>
<evidence type="ECO:0000259" key="2">
    <source>
        <dbReference type="Pfam" id="PF20789"/>
    </source>
</evidence>
<dbReference type="InterPro" id="IPR052389">
    <property type="entry name" value="Sec_Metab_Biosynth-Assoc"/>
</dbReference>
<reference evidence="3" key="1">
    <citation type="submission" date="2021-06" db="EMBL/GenBank/DDBJ databases">
        <authorList>
            <consortium name="DOE Joint Genome Institute"/>
            <person name="Mondo S.J."/>
            <person name="Amses K.R."/>
            <person name="Simmons D.R."/>
            <person name="Longcore J.E."/>
            <person name="Seto K."/>
            <person name="Alves G.H."/>
            <person name="Bonds A.E."/>
            <person name="Quandt C.A."/>
            <person name="Davis W.J."/>
            <person name="Chang Y."/>
            <person name="Letcher P.M."/>
            <person name="Powell M.J."/>
            <person name="Kuo A."/>
            <person name="Labutti K."/>
            <person name="Pangilinan J."/>
            <person name="Andreopoulos W."/>
            <person name="Tritt A."/>
            <person name="Riley R."/>
            <person name="Hundley H."/>
            <person name="Johnson J."/>
            <person name="Lipzen A."/>
            <person name="Barry K."/>
            <person name="Berbee M.L."/>
            <person name="Buchler N.E."/>
            <person name="Grigoriev I.V."/>
            <person name="Spatafora J.W."/>
            <person name="Stajich J.E."/>
            <person name="James T.Y."/>
        </authorList>
    </citation>
    <scope>NUCLEOTIDE SEQUENCE</scope>
    <source>
        <strain evidence="3">AG</strain>
    </source>
</reference>
<reference evidence="3" key="2">
    <citation type="journal article" date="2022" name="Proc. Natl. Acad. Sci. U.S.A.">
        <title>Diploid-dominant life cycles characterize the early evolution of Fungi.</title>
        <authorList>
            <person name="Amses K.R."/>
            <person name="Simmons D.R."/>
            <person name="Longcore J.E."/>
            <person name="Mondo S.J."/>
            <person name="Seto K."/>
            <person name="Jeronimo G.H."/>
            <person name="Bonds A.E."/>
            <person name="Quandt C.A."/>
            <person name="Davis W.J."/>
            <person name="Chang Y."/>
            <person name="Federici B.A."/>
            <person name="Kuo A."/>
            <person name="LaButti K."/>
            <person name="Pangilinan J."/>
            <person name="Andreopoulos W."/>
            <person name="Tritt A."/>
            <person name="Riley R."/>
            <person name="Hundley H."/>
            <person name="Johnson J."/>
            <person name="Lipzen A."/>
            <person name="Barry K."/>
            <person name="Lang B.F."/>
            <person name="Cuomo C.A."/>
            <person name="Buchler N.E."/>
            <person name="Grigoriev I.V."/>
            <person name="Spatafora J.W."/>
            <person name="Stajich J.E."/>
            <person name="James T.Y."/>
        </authorList>
    </citation>
    <scope>NUCLEOTIDE SEQUENCE</scope>
    <source>
        <strain evidence="3">AG</strain>
    </source>
</reference>
<feature type="domain" description="Acyl-CoA thioesterase-like C-terminal" evidence="2">
    <location>
        <begin position="221"/>
        <end position="330"/>
    </location>
</feature>
<accession>A0AAD5HDH5</accession>
<dbReference type="GeneID" id="75914901"/>
<organism evidence="3 4">
    <name type="scientific">Umbelopsis ramanniana AG</name>
    <dbReference type="NCBI Taxonomy" id="1314678"/>
    <lineage>
        <taxon>Eukaryota</taxon>
        <taxon>Fungi</taxon>
        <taxon>Fungi incertae sedis</taxon>
        <taxon>Mucoromycota</taxon>
        <taxon>Mucoromycotina</taxon>
        <taxon>Umbelopsidomycetes</taxon>
        <taxon>Umbelopsidales</taxon>
        <taxon>Umbelopsidaceae</taxon>
        <taxon>Umbelopsis</taxon>
    </lineage>
</organism>
<gene>
    <name evidence="3" type="ORF">K450DRAFT_244279</name>
</gene>
<dbReference type="Pfam" id="PF13622">
    <property type="entry name" value="4HBT_3"/>
    <property type="match status" value="1"/>
</dbReference>
<dbReference type="InterPro" id="IPR042171">
    <property type="entry name" value="Acyl-CoA_hotdog"/>
</dbReference>
<dbReference type="AlphaFoldDB" id="A0AAD5HDH5"/>
<sequence length="339" mass="38042">MTNTKSKKLKRRRSEIFSPLACPAIDFQSLCSLTHMTAVQSNIEEKYMFDQGVDTKFLGESKSGASIYTGNLLAQFCIGSVPNGGYVASVMMNSVMQHYSKRHQKDPIAMNCFYTTKTKIGPCIVEVEDFKRSSKGYCLSRVLLKQPNDASAGPLESVDNYNPDAYTLNVTAIFTFGNFAAEQGVNHIYKPASPPVRGELQPMPWRFMNDVVEGESDLTVFPANKQVPGRPELRHVARFKDQRPIDFTSLAFWCDMIVPPPMNLGPSILGGEVWAPTMQLELIFKAVPKGKEVLCNFISRYIINGRYEMDGEIFDEDGKLLALTRHQCLVVPWSRNTKL</sequence>
<dbReference type="RefSeq" id="XP_051443958.1">
    <property type="nucleotide sequence ID" value="XM_051589556.1"/>
</dbReference>
<evidence type="ECO:0000313" key="3">
    <source>
        <dbReference type="EMBL" id="KAI8578954.1"/>
    </source>
</evidence>
<comment type="caution">
    <text evidence="3">The sequence shown here is derived from an EMBL/GenBank/DDBJ whole genome shotgun (WGS) entry which is preliminary data.</text>
</comment>
<evidence type="ECO:0000313" key="4">
    <source>
        <dbReference type="Proteomes" id="UP001206595"/>
    </source>
</evidence>